<dbReference type="FunFam" id="3.20.10.10:FF:000002">
    <property type="entry name" value="D-alanine aminotransferase"/>
    <property type="match status" value="1"/>
</dbReference>
<evidence type="ECO:0000313" key="18">
    <source>
        <dbReference type="EMBL" id="SMD36730.1"/>
    </source>
</evidence>
<dbReference type="PROSITE" id="PS00770">
    <property type="entry name" value="AA_TRANSFER_CLASS_4"/>
    <property type="match status" value="1"/>
</dbReference>
<evidence type="ECO:0000256" key="3">
    <source>
        <dbReference type="ARBA" id="ARBA00004824"/>
    </source>
</evidence>
<dbReference type="GO" id="GO:0005829">
    <property type="term" value="C:cytosol"/>
    <property type="evidence" value="ECO:0007669"/>
    <property type="project" value="TreeGrafter"/>
</dbReference>
<evidence type="ECO:0000256" key="17">
    <source>
        <dbReference type="RuleBase" id="RU364094"/>
    </source>
</evidence>
<dbReference type="Pfam" id="PF01063">
    <property type="entry name" value="Aminotran_4"/>
    <property type="match status" value="1"/>
</dbReference>
<keyword evidence="19" id="KW-1185">Reference proteome</keyword>
<evidence type="ECO:0000256" key="12">
    <source>
        <dbReference type="ARBA" id="ARBA00048212"/>
    </source>
</evidence>
<dbReference type="NCBIfam" id="NF005146">
    <property type="entry name" value="PRK06606.1"/>
    <property type="match status" value="1"/>
</dbReference>
<evidence type="ECO:0000256" key="7">
    <source>
        <dbReference type="ARBA" id="ARBA00022576"/>
    </source>
</evidence>
<evidence type="ECO:0000313" key="19">
    <source>
        <dbReference type="Proteomes" id="UP000192472"/>
    </source>
</evidence>
<dbReference type="UniPathway" id="UPA00047">
    <property type="reaction ID" value="UER00058"/>
</dbReference>
<comment type="catalytic activity">
    <reaction evidence="12 17">
        <text>L-valine + 2-oxoglutarate = 3-methyl-2-oxobutanoate + L-glutamate</text>
        <dbReference type="Rhea" id="RHEA:24813"/>
        <dbReference type="ChEBI" id="CHEBI:11851"/>
        <dbReference type="ChEBI" id="CHEBI:16810"/>
        <dbReference type="ChEBI" id="CHEBI:29985"/>
        <dbReference type="ChEBI" id="CHEBI:57762"/>
        <dbReference type="EC" id="2.6.1.42"/>
    </reaction>
</comment>
<dbReference type="InterPro" id="IPR043132">
    <property type="entry name" value="BCAT-like_C"/>
</dbReference>
<comment type="pathway">
    <text evidence="4 17">Amino-acid biosynthesis; L-valine biosynthesis; L-valine from pyruvate: step 4/4.</text>
</comment>
<reference evidence="18 19" key="1">
    <citation type="submission" date="2017-04" db="EMBL/GenBank/DDBJ databases">
        <authorList>
            <person name="Afonso C.L."/>
            <person name="Miller P.J."/>
            <person name="Scott M.A."/>
            <person name="Spackman E."/>
            <person name="Goraichik I."/>
            <person name="Dimitrov K.M."/>
            <person name="Suarez D.L."/>
            <person name="Swayne D.E."/>
        </authorList>
    </citation>
    <scope>NUCLEOTIDE SEQUENCE [LARGE SCALE GENOMIC DNA]</scope>
    <source>
        <strain evidence="18 19">DSM 26133</strain>
    </source>
</reference>
<evidence type="ECO:0000256" key="9">
    <source>
        <dbReference type="ARBA" id="ARBA00022679"/>
    </source>
</evidence>
<dbReference type="GO" id="GO:0052656">
    <property type="term" value="F:L-isoleucine-2-oxoglutarate transaminase activity"/>
    <property type="evidence" value="ECO:0007669"/>
    <property type="project" value="RHEA"/>
</dbReference>
<organism evidence="18 19">
    <name type="scientific">Reichenbachiella faecimaris</name>
    <dbReference type="NCBI Taxonomy" id="692418"/>
    <lineage>
        <taxon>Bacteria</taxon>
        <taxon>Pseudomonadati</taxon>
        <taxon>Bacteroidota</taxon>
        <taxon>Cytophagia</taxon>
        <taxon>Cytophagales</taxon>
        <taxon>Reichenbachiellaceae</taxon>
        <taxon>Reichenbachiella</taxon>
    </lineage>
</organism>
<dbReference type="CDD" id="cd00449">
    <property type="entry name" value="PLPDE_IV"/>
    <property type="match status" value="1"/>
</dbReference>
<evidence type="ECO:0000256" key="14">
    <source>
        <dbReference type="ARBA" id="ARBA00049229"/>
    </source>
</evidence>
<evidence type="ECO:0000256" key="6">
    <source>
        <dbReference type="ARBA" id="ARBA00009320"/>
    </source>
</evidence>
<comment type="catalytic activity">
    <reaction evidence="14 17">
        <text>L-leucine + 2-oxoglutarate = 4-methyl-2-oxopentanoate + L-glutamate</text>
        <dbReference type="Rhea" id="RHEA:18321"/>
        <dbReference type="ChEBI" id="CHEBI:16810"/>
        <dbReference type="ChEBI" id="CHEBI:17865"/>
        <dbReference type="ChEBI" id="CHEBI:29985"/>
        <dbReference type="ChEBI" id="CHEBI:57427"/>
        <dbReference type="EC" id="2.6.1.42"/>
    </reaction>
</comment>
<keyword evidence="9 17" id="KW-0808">Transferase</keyword>
<comment type="pathway">
    <text evidence="3 17">Amino-acid biosynthesis; L-isoleucine biosynthesis; L-isoleucine from 2-oxobutanoate: step 4/4.</text>
</comment>
<dbReference type="PANTHER" id="PTHR42743">
    <property type="entry name" value="AMINO-ACID AMINOTRANSFERASE"/>
    <property type="match status" value="1"/>
</dbReference>
<evidence type="ECO:0000256" key="1">
    <source>
        <dbReference type="ARBA" id="ARBA00001933"/>
    </source>
</evidence>
<dbReference type="NCBIfam" id="TIGR01122">
    <property type="entry name" value="ilvE_I"/>
    <property type="match status" value="1"/>
</dbReference>
<dbReference type="InterPro" id="IPR036038">
    <property type="entry name" value="Aminotransferase-like"/>
</dbReference>
<keyword evidence="11 17" id="KW-0100">Branched-chain amino acid biosynthesis</keyword>
<dbReference type="GO" id="GO:0052655">
    <property type="term" value="F:L-valine-2-oxoglutarate transaminase activity"/>
    <property type="evidence" value="ECO:0007669"/>
    <property type="project" value="RHEA"/>
</dbReference>
<dbReference type="STRING" id="692418.SAMN04488029_3043"/>
<comment type="catalytic activity">
    <reaction evidence="13 17">
        <text>L-isoleucine + 2-oxoglutarate = (S)-3-methyl-2-oxopentanoate + L-glutamate</text>
        <dbReference type="Rhea" id="RHEA:24801"/>
        <dbReference type="ChEBI" id="CHEBI:16810"/>
        <dbReference type="ChEBI" id="CHEBI:29985"/>
        <dbReference type="ChEBI" id="CHEBI:35146"/>
        <dbReference type="ChEBI" id="CHEBI:58045"/>
        <dbReference type="EC" id="2.6.1.42"/>
    </reaction>
</comment>
<dbReference type="Gene3D" id="3.20.10.10">
    <property type="entry name" value="D-amino Acid Aminotransferase, subunit A, domain 2"/>
    <property type="match status" value="1"/>
</dbReference>
<dbReference type="PANTHER" id="PTHR42743:SF11">
    <property type="entry name" value="AMINODEOXYCHORISMATE LYASE"/>
    <property type="match status" value="1"/>
</dbReference>
<evidence type="ECO:0000256" key="8">
    <source>
        <dbReference type="ARBA" id="ARBA00022605"/>
    </source>
</evidence>
<evidence type="ECO:0000256" key="5">
    <source>
        <dbReference type="ARBA" id="ARBA00005072"/>
    </source>
</evidence>
<dbReference type="InterPro" id="IPR005785">
    <property type="entry name" value="B_amino_transI"/>
</dbReference>
<dbReference type="OrthoDB" id="9804984at2"/>
<dbReference type="UniPathway" id="UPA00048">
    <property type="reaction ID" value="UER00073"/>
</dbReference>
<name>A0A1W2GJ97_REIFA</name>
<keyword evidence="10 16" id="KW-0663">Pyridoxal phosphate</keyword>
<dbReference type="InterPro" id="IPR043131">
    <property type="entry name" value="BCAT-like_N"/>
</dbReference>
<keyword evidence="8 17" id="KW-0028">Amino-acid biosynthesis</keyword>
<dbReference type="Proteomes" id="UP000192472">
    <property type="component" value="Unassembled WGS sequence"/>
</dbReference>
<keyword evidence="7 17" id="KW-0032">Aminotransferase</keyword>
<dbReference type="SUPFAM" id="SSF56752">
    <property type="entry name" value="D-aminoacid aminotransferase-like PLP-dependent enzymes"/>
    <property type="match status" value="1"/>
</dbReference>
<protein>
    <recommendedName>
        <fullName evidence="17">Branched-chain-amino-acid aminotransferase</fullName>
        <shortName evidence="17">BCAT</shortName>
        <ecNumber evidence="17">2.6.1.42</ecNumber>
    </recommendedName>
</protein>
<dbReference type="InterPro" id="IPR001544">
    <property type="entry name" value="Aminotrans_IV"/>
</dbReference>
<sequence length="296" mass="33082">MYYNENSILFLDGQWVKASEAKVDLFSQTMHYGNGAFEGIRSYAGAAGPNVFKAKEHFERLKYSAEKMGIKISQSVDELVKVSYELLDRNGLSNAYIRPMVYLGANMKLLSCGEVHVMMAAWDWPPYLGDEALKVMISSVERPNPKSIPVDAKVTGNYTNSIMASNEAKRNGYDEALLLDSEGYVAEGSGQNFFFVKDDVIYTPPLGNILPGITRATIIEYAMELGYPVVEKLFKPEEMKGAEVAFFTGTATEVASIKSIDDMEFAADWKETVAYDLFLMYRQRVSNAELSEFTLV</sequence>
<comment type="pathway">
    <text evidence="5 17">Amino-acid biosynthesis; L-leucine biosynthesis; L-leucine from 3-methyl-2-oxobutanoate: step 4/4.</text>
</comment>
<dbReference type="InterPro" id="IPR018300">
    <property type="entry name" value="Aminotrans_IV_CS"/>
</dbReference>
<comment type="function">
    <text evidence="2 17">Acts on leucine, isoleucine and valine.</text>
</comment>
<evidence type="ECO:0000256" key="15">
    <source>
        <dbReference type="RuleBase" id="RU004106"/>
    </source>
</evidence>
<evidence type="ECO:0000256" key="10">
    <source>
        <dbReference type="ARBA" id="ARBA00022898"/>
    </source>
</evidence>
<proteinExistence type="inferred from homology"/>
<dbReference type="GO" id="GO:0009099">
    <property type="term" value="P:L-valine biosynthetic process"/>
    <property type="evidence" value="ECO:0007669"/>
    <property type="project" value="UniProtKB-UniPathway"/>
</dbReference>
<dbReference type="GO" id="GO:0009097">
    <property type="term" value="P:isoleucine biosynthetic process"/>
    <property type="evidence" value="ECO:0007669"/>
    <property type="project" value="UniProtKB-UniPathway"/>
</dbReference>
<dbReference type="EMBL" id="FWYF01000003">
    <property type="protein sequence ID" value="SMD36730.1"/>
    <property type="molecule type" value="Genomic_DNA"/>
</dbReference>
<evidence type="ECO:0000256" key="4">
    <source>
        <dbReference type="ARBA" id="ARBA00004931"/>
    </source>
</evidence>
<dbReference type="UniPathway" id="UPA00049">
    <property type="reaction ID" value="UER00062"/>
</dbReference>
<gene>
    <name evidence="17" type="primary">ilvE</name>
    <name evidence="18" type="ORF">SAMN04488029_3043</name>
</gene>
<dbReference type="AlphaFoldDB" id="A0A1W2GJ97"/>
<evidence type="ECO:0000256" key="2">
    <source>
        <dbReference type="ARBA" id="ARBA00003109"/>
    </source>
</evidence>
<dbReference type="GO" id="GO:0052654">
    <property type="term" value="F:L-leucine-2-oxoglutarate transaminase activity"/>
    <property type="evidence" value="ECO:0007669"/>
    <property type="project" value="RHEA"/>
</dbReference>
<evidence type="ECO:0000256" key="11">
    <source>
        <dbReference type="ARBA" id="ARBA00023304"/>
    </source>
</evidence>
<evidence type="ECO:0000256" key="13">
    <source>
        <dbReference type="ARBA" id="ARBA00048798"/>
    </source>
</evidence>
<dbReference type="RefSeq" id="WP_084373684.1">
    <property type="nucleotide sequence ID" value="NZ_FWYF01000003.1"/>
</dbReference>
<comment type="similarity">
    <text evidence="6 15">Belongs to the class-IV pyridoxal-phosphate-dependent aminotransferase family.</text>
</comment>
<dbReference type="Gene3D" id="3.30.470.10">
    <property type="match status" value="1"/>
</dbReference>
<comment type="cofactor">
    <cofactor evidence="1 16">
        <name>pyridoxal 5'-phosphate</name>
        <dbReference type="ChEBI" id="CHEBI:597326"/>
    </cofactor>
</comment>
<dbReference type="GO" id="GO:0009098">
    <property type="term" value="P:L-leucine biosynthetic process"/>
    <property type="evidence" value="ECO:0007669"/>
    <property type="project" value="UniProtKB-UniPathway"/>
</dbReference>
<evidence type="ECO:0000256" key="16">
    <source>
        <dbReference type="RuleBase" id="RU004516"/>
    </source>
</evidence>
<accession>A0A1W2GJ97</accession>
<dbReference type="InterPro" id="IPR050571">
    <property type="entry name" value="Class-IV_PLP-Dep_Aminotrnsfr"/>
</dbReference>
<dbReference type="EC" id="2.6.1.42" evidence="17"/>